<organism evidence="1 2">
    <name type="scientific">Candidatus Woesebacteria bacterium GW2011_GWA1_38_8</name>
    <dbReference type="NCBI Taxonomy" id="1618547"/>
    <lineage>
        <taxon>Bacteria</taxon>
        <taxon>Candidatus Woeseibacteriota</taxon>
    </lineage>
</organism>
<proteinExistence type="predicted"/>
<dbReference type="AlphaFoldDB" id="A0A0G0NA92"/>
<dbReference type="Proteomes" id="UP000034710">
    <property type="component" value="Unassembled WGS sequence"/>
</dbReference>
<gene>
    <name evidence="1" type="ORF">UT06_C0035G0003</name>
</gene>
<comment type="caution">
    <text evidence="1">The sequence shown here is derived from an EMBL/GenBank/DDBJ whole genome shotgun (WGS) entry which is preliminary data.</text>
</comment>
<dbReference type="EMBL" id="LBVJ01000035">
    <property type="protein sequence ID" value="KKQ82814.1"/>
    <property type="molecule type" value="Genomic_DNA"/>
</dbReference>
<name>A0A0G0NA92_9BACT</name>
<evidence type="ECO:0000313" key="2">
    <source>
        <dbReference type="Proteomes" id="UP000034710"/>
    </source>
</evidence>
<protein>
    <submittedName>
        <fullName evidence="1">Uncharacterized protein</fullName>
    </submittedName>
</protein>
<sequence>MSAEHGKDGIRDIQTALKTAGEKLGVRFNARDAQGSINRVLHAGEVRGVKDAGNASEHSTGNCYG</sequence>
<evidence type="ECO:0000313" key="1">
    <source>
        <dbReference type="EMBL" id="KKQ82814.1"/>
    </source>
</evidence>
<reference evidence="1 2" key="1">
    <citation type="journal article" date="2015" name="Nature">
        <title>rRNA introns, odd ribosomes, and small enigmatic genomes across a large radiation of phyla.</title>
        <authorList>
            <person name="Brown C.T."/>
            <person name="Hug L.A."/>
            <person name="Thomas B.C."/>
            <person name="Sharon I."/>
            <person name="Castelle C.J."/>
            <person name="Singh A."/>
            <person name="Wilkins M.J."/>
            <person name="Williams K.H."/>
            <person name="Banfield J.F."/>
        </authorList>
    </citation>
    <scope>NUCLEOTIDE SEQUENCE [LARGE SCALE GENOMIC DNA]</scope>
</reference>
<accession>A0A0G0NA92</accession>